<evidence type="ECO:0000313" key="1">
    <source>
        <dbReference type="EMBL" id="KAI0050987.1"/>
    </source>
</evidence>
<comment type="caution">
    <text evidence="1">The sequence shown here is derived from an EMBL/GenBank/DDBJ whole genome shotgun (WGS) entry which is preliminary data.</text>
</comment>
<evidence type="ECO:0000313" key="2">
    <source>
        <dbReference type="Proteomes" id="UP000814033"/>
    </source>
</evidence>
<reference evidence="1" key="1">
    <citation type="submission" date="2021-02" db="EMBL/GenBank/DDBJ databases">
        <authorList>
            <consortium name="DOE Joint Genome Institute"/>
            <person name="Ahrendt S."/>
            <person name="Looney B.P."/>
            <person name="Miyauchi S."/>
            <person name="Morin E."/>
            <person name="Drula E."/>
            <person name="Courty P.E."/>
            <person name="Chicoki N."/>
            <person name="Fauchery L."/>
            <person name="Kohler A."/>
            <person name="Kuo A."/>
            <person name="Labutti K."/>
            <person name="Pangilinan J."/>
            <person name="Lipzen A."/>
            <person name="Riley R."/>
            <person name="Andreopoulos W."/>
            <person name="He G."/>
            <person name="Johnson J."/>
            <person name="Barry K.W."/>
            <person name="Grigoriev I.V."/>
            <person name="Nagy L."/>
            <person name="Hibbett D."/>
            <person name="Henrissat B."/>
            <person name="Matheny P.B."/>
            <person name="Labbe J."/>
            <person name="Martin F."/>
        </authorList>
    </citation>
    <scope>NUCLEOTIDE SEQUENCE</scope>
    <source>
        <strain evidence="1">FP105234-sp</strain>
    </source>
</reference>
<sequence length="524" mass="61429">MTTEPTTEPPAAERLRGTKRSFVAEDSVASLLDPSDGEDFVEQAYKRQRYDYVRPTPAPEAIMDDPWEWDPDYKFVPDNALPIFTESRAISSSHKRGLRWNMRDIFYTDTPKAESARAKKRRLKRKAAEGGKRHVKWWFADGDVVIRAEGKMFKVHRKVLEDHLRGMREMLEDATEQSKDAEKVDGAMVFDDDDESASNWELMCLLLYHPRRWNVKLYIQWDDVRALLALSRRYCCLRFRDAAVHALSTFCPTKLENFDHRLTNACIIGKQPSTFAAAVNLILEYDIPELLPSALFAVAERSYMEMLFGVPGDPERRPQEILDDAILLRIASGRERLLQMRRDVIFASLRTVSHPTHDGYVALKMSYGCTGAEIRHAYTCQQWYLRLARDWDEHRDEMFEEGGVTRALQALHPSAWKKMRKHLCPSCWERFVRDMRRGRREVWRRLPMLFGLGDWYELARKASEVRERDFAWYLQEEAKRVRNGEVEVDWAKRENWPDAVFHSRIGGKDQYQLVWPDEDSEIKV</sequence>
<gene>
    <name evidence="1" type="ORF">FA95DRAFT_1676310</name>
</gene>
<dbReference type="EMBL" id="MU275856">
    <property type="protein sequence ID" value="KAI0050987.1"/>
    <property type="molecule type" value="Genomic_DNA"/>
</dbReference>
<name>A0ACB8S4C5_9AGAM</name>
<reference evidence="1" key="2">
    <citation type="journal article" date="2022" name="New Phytol.">
        <title>Evolutionary transition to the ectomycorrhizal habit in the genomes of a hyperdiverse lineage of mushroom-forming fungi.</title>
        <authorList>
            <person name="Looney B."/>
            <person name="Miyauchi S."/>
            <person name="Morin E."/>
            <person name="Drula E."/>
            <person name="Courty P.E."/>
            <person name="Kohler A."/>
            <person name="Kuo A."/>
            <person name="LaButti K."/>
            <person name="Pangilinan J."/>
            <person name="Lipzen A."/>
            <person name="Riley R."/>
            <person name="Andreopoulos W."/>
            <person name="He G."/>
            <person name="Johnson J."/>
            <person name="Nolan M."/>
            <person name="Tritt A."/>
            <person name="Barry K.W."/>
            <person name="Grigoriev I.V."/>
            <person name="Nagy L.G."/>
            <person name="Hibbett D."/>
            <person name="Henrissat B."/>
            <person name="Matheny P.B."/>
            <person name="Labbe J."/>
            <person name="Martin F.M."/>
        </authorList>
    </citation>
    <scope>NUCLEOTIDE SEQUENCE</scope>
    <source>
        <strain evidence="1">FP105234-sp</strain>
    </source>
</reference>
<keyword evidence="2" id="KW-1185">Reference proteome</keyword>
<accession>A0ACB8S4C5</accession>
<organism evidence="1 2">
    <name type="scientific">Auriscalpium vulgare</name>
    <dbReference type="NCBI Taxonomy" id="40419"/>
    <lineage>
        <taxon>Eukaryota</taxon>
        <taxon>Fungi</taxon>
        <taxon>Dikarya</taxon>
        <taxon>Basidiomycota</taxon>
        <taxon>Agaricomycotina</taxon>
        <taxon>Agaricomycetes</taxon>
        <taxon>Russulales</taxon>
        <taxon>Auriscalpiaceae</taxon>
        <taxon>Auriscalpium</taxon>
    </lineage>
</organism>
<protein>
    <submittedName>
        <fullName evidence="1">Uncharacterized protein</fullName>
    </submittedName>
</protein>
<proteinExistence type="predicted"/>
<dbReference type="Proteomes" id="UP000814033">
    <property type="component" value="Unassembled WGS sequence"/>
</dbReference>